<keyword evidence="2" id="KW-0472">Membrane</keyword>
<reference evidence="4" key="1">
    <citation type="submission" date="2014-08" db="EMBL/GenBank/DDBJ databases">
        <title>Coriobacteriaceae sp. complete genome.</title>
        <authorList>
            <person name="Looft T."/>
            <person name="Bayles D.O."/>
            <person name="Stanton T.B."/>
        </authorList>
    </citation>
    <scope>NUCLEOTIDE SEQUENCE [LARGE SCALE GENOMIC DNA]</scope>
    <source>
        <strain evidence="4">68-1-3</strain>
    </source>
</reference>
<organism evidence="3 4">
    <name type="scientific">Berryella intestinalis</name>
    <dbReference type="NCBI Taxonomy" id="1531429"/>
    <lineage>
        <taxon>Bacteria</taxon>
        <taxon>Bacillati</taxon>
        <taxon>Actinomycetota</taxon>
        <taxon>Coriobacteriia</taxon>
        <taxon>Eggerthellales</taxon>
        <taxon>Eggerthellaceae</taxon>
        <taxon>Berryella</taxon>
    </lineage>
</organism>
<dbReference type="KEGG" id="cbac:JI75_01750"/>
<dbReference type="AlphaFoldDB" id="A0A0A8B484"/>
<feature type="region of interest" description="Disordered" evidence="1">
    <location>
        <begin position="49"/>
        <end position="71"/>
    </location>
</feature>
<accession>A0A0A8B484</accession>
<name>A0A0A8B484_9ACTN</name>
<dbReference type="HOGENOM" id="CLU_2733134_0_0_11"/>
<gene>
    <name evidence="3" type="ORF">JI75_01750</name>
</gene>
<evidence type="ECO:0000313" key="3">
    <source>
        <dbReference type="EMBL" id="AJC11598.1"/>
    </source>
</evidence>
<keyword evidence="4" id="KW-1185">Reference proteome</keyword>
<evidence type="ECO:0000313" key="4">
    <source>
        <dbReference type="Proteomes" id="UP000031121"/>
    </source>
</evidence>
<reference evidence="3 4" key="2">
    <citation type="journal article" date="2015" name="Genome Announc.">
        <title>Complete Genome Sequence of Coriobacteriaceae Strain 68-1-3, a Novel Mucus-Degrading Isolate from the Swine Intestinal Tract.</title>
        <authorList>
            <person name="Looft T."/>
            <person name="Bayles D.O."/>
            <person name="Alt D.P."/>
            <person name="Stanton T.B."/>
        </authorList>
    </citation>
    <scope>NUCLEOTIDE SEQUENCE [LARGE SCALE GENOMIC DNA]</scope>
    <source>
        <strain evidence="3 4">68-1-3</strain>
    </source>
</reference>
<dbReference type="Proteomes" id="UP000031121">
    <property type="component" value="Chromosome"/>
</dbReference>
<sequence>MKARSGMQVEVFLFMFYLVPVVAGALLLYFVVRRAVRDGVRDAMRSLDGSSPLPAALSADASAAPNDSGSK</sequence>
<evidence type="ECO:0000256" key="2">
    <source>
        <dbReference type="SAM" id="Phobius"/>
    </source>
</evidence>
<keyword evidence="2" id="KW-1133">Transmembrane helix</keyword>
<keyword evidence="2" id="KW-0812">Transmembrane</keyword>
<dbReference type="STRING" id="1531429.JI75_01750"/>
<dbReference type="EMBL" id="CP009302">
    <property type="protein sequence ID" value="AJC11598.1"/>
    <property type="molecule type" value="Genomic_DNA"/>
</dbReference>
<evidence type="ECO:0000256" key="1">
    <source>
        <dbReference type="SAM" id="MobiDB-lite"/>
    </source>
</evidence>
<proteinExistence type="predicted"/>
<protein>
    <submittedName>
        <fullName evidence="3">Uncharacterized protein</fullName>
    </submittedName>
</protein>
<feature type="transmembrane region" description="Helical" evidence="2">
    <location>
        <begin position="12"/>
        <end position="32"/>
    </location>
</feature>